<reference evidence="5 6" key="1">
    <citation type="submission" date="2018-11" db="EMBL/GenBank/DDBJ databases">
        <title>Clostridium sp. nov., a member of the family Erysipelotrichaceae isolated from pig faeces.</title>
        <authorList>
            <person name="Chang Y.-H."/>
        </authorList>
    </citation>
    <scope>NUCLEOTIDE SEQUENCE [LARGE SCALE GENOMIC DNA]</scope>
    <source>
        <strain evidence="5 6">YH-panp20</strain>
    </source>
</reference>
<dbReference type="RefSeq" id="WP_128520910.1">
    <property type="nucleotide sequence ID" value="NZ_RJQC01000003.1"/>
</dbReference>
<dbReference type="AlphaFoldDB" id="A0A3N0HZV5"/>
<accession>A0A3N0HZV5</accession>
<name>A0A3N0HZV5_9FIRM</name>
<evidence type="ECO:0000313" key="6">
    <source>
        <dbReference type="Proteomes" id="UP000276568"/>
    </source>
</evidence>
<dbReference type="NCBIfam" id="TIGR00621">
    <property type="entry name" value="ssb"/>
    <property type="match status" value="1"/>
</dbReference>
<dbReference type="EMBL" id="RJQC01000003">
    <property type="protein sequence ID" value="RNM29846.1"/>
    <property type="molecule type" value="Genomic_DNA"/>
</dbReference>
<dbReference type="Gene3D" id="2.40.50.140">
    <property type="entry name" value="Nucleic acid-binding proteins"/>
    <property type="match status" value="1"/>
</dbReference>
<proteinExistence type="inferred from homology"/>
<dbReference type="CDD" id="cd04496">
    <property type="entry name" value="SSB_OBF"/>
    <property type="match status" value="1"/>
</dbReference>
<evidence type="ECO:0000256" key="1">
    <source>
        <dbReference type="ARBA" id="ARBA00023125"/>
    </source>
</evidence>
<dbReference type="PANTHER" id="PTHR10302:SF27">
    <property type="entry name" value="SINGLE-STRANDED DNA-BINDING PROTEIN"/>
    <property type="match status" value="1"/>
</dbReference>
<dbReference type="Proteomes" id="UP000276568">
    <property type="component" value="Unassembled WGS sequence"/>
</dbReference>
<protein>
    <recommendedName>
        <fullName evidence="2 3">Single-stranded DNA-binding protein</fullName>
        <shortName evidence="2">SSB</shortName>
    </recommendedName>
</protein>
<dbReference type="GO" id="GO:0006260">
    <property type="term" value="P:DNA replication"/>
    <property type="evidence" value="ECO:0007669"/>
    <property type="project" value="InterPro"/>
</dbReference>
<comment type="subunit">
    <text evidence="2">Homotetramer.</text>
</comment>
<dbReference type="PANTHER" id="PTHR10302">
    <property type="entry name" value="SINGLE-STRANDED DNA-BINDING PROTEIN"/>
    <property type="match status" value="1"/>
</dbReference>
<feature type="region of interest" description="Disordered" evidence="4">
    <location>
        <begin position="105"/>
        <end position="132"/>
    </location>
</feature>
<organism evidence="5 6">
    <name type="scientific">Absicoccus porci</name>
    <dbReference type="NCBI Taxonomy" id="2486576"/>
    <lineage>
        <taxon>Bacteria</taxon>
        <taxon>Bacillati</taxon>
        <taxon>Bacillota</taxon>
        <taxon>Erysipelotrichia</taxon>
        <taxon>Erysipelotrichales</taxon>
        <taxon>Erysipelotrichaceae</taxon>
        <taxon>Absicoccus</taxon>
    </lineage>
</organism>
<dbReference type="PROSITE" id="PS50935">
    <property type="entry name" value="SSB"/>
    <property type="match status" value="1"/>
</dbReference>
<evidence type="ECO:0000256" key="4">
    <source>
        <dbReference type="SAM" id="MobiDB-lite"/>
    </source>
</evidence>
<dbReference type="HAMAP" id="MF_00984">
    <property type="entry name" value="SSB"/>
    <property type="match status" value="1"/>
</dbReference>
<dbReference type="GO" id="GO:0009295">
    <property type="term" value="C:nucleoid"/>
    <property type="evidence" value="ECO:0007669"/>
    <property type="project" value="TreeGrafter"/>
</dbReference>
<dbReference type="InterPro" id="IPR012340">
    <property type="entry name" value="NA-bd_OB-fold"/>
</dbReference>
<dbReference type="InterPro" id="IPR000424">
    <property type="entry name" value="Primosome_PriB/ssb"/>
</dbReference>
<dbReference type="Pfam" id="PF00436">
    <property type="entry name" value="SSB"/>
    <property type="match status" value="1"/>
</dbReference>
<keyword evidence="6" id="KW-1185">Reference proteome</keyword>
<dbReference type="GO" id="GO:0003697">
    <property type="term" value="F:single-stranded DNA binding"/>
    <property type="evidence" value="ECO:0007669"/>
    <property type="project" value="UniProtKB-UniRule"/>
</dbReference>
<dbReference type="InterPro" id="IPR011344">
    <property type="entry name" value="ssDNA-bd"/>
</dbReference>
<evidence type="ECO:0000313" key="5">
    <source>
        <dbReference type="EMBL" id="RNM29846.1"/>
    </source>
</evidence>
<comment type="caution">
    <text evidence="2">Lacks conserved residue(s) required for the propagation of feature annotation.</text>
</comment>
<comment type="caution">
    <text evidence="5">The sequence shown here is derived from an EMBL/GenBank/DDBJ whole genome shotgun (WGS) entry which is preliminary data.</text>
</comment>
<dbReference type="PIRSF" id="PIRSF002070">
    <property type="entry name" value="SSB"/>
    <property type="match status" value="1"/>
</dbReference>
<gene>
    <name evidence="5" type="primary">ssb</name>
    <name evidence="5" type="ORF">EDX97_09490</name>
</gene>
<sequence>MINRIVLTGRLTRDLELRRTQSGTSVVSFTLAVDRNFRREGQPEADFINCVAWNRQAEAMAQYLHRGSLIGVDGRLQTRNYENQQGQRVYITEVLVESFTFLESRAQSHPTPPKASPNTSDGYYRTDTSDVDTIGIEGDDLPF</sequence>
<dbReference type="SUPFAM" id="SSF50249">
    <property type="entry name" value="Nucleic acid-binding proteins"/>
    <property type="match status" value="1"/>
</dbReference>
<evidence type="ECO:0000256" key="3">
    <source>
        <dbReference type="PIRNR" id="PIRNR002070"/>
    </source>
</evidence>
<dbReference type="OrthoDB" id="9809878at2"/>
<evidence type="ECO:0000256" key="2">
    <source>
        <dbReference type="HAMAP-Rule" id="MF_00984"/>
    </source>
</evidence>
<keyword evidence="1 2" id="KW-0238">DNA-binding</keyword>